<evidence type="ECO:0000313" key="3">
    <source>
        <dbReference type="Proteomes" id="UP000009135"/>
    </source>
</evidence>
<feature type="signal peptide" evidence="1">
    <location>
        <begin position="1"/>
        <end position="18"/>
    </location>
</feature>
<organism evidence="2 3">
    <name type="scientific">Mycoplasma haemocanis (strain Illinois)</name>
    <dbReference type="NCBI Taxonomy" id="1111676"/>
    <lineage>
        <taxon>Bacteria</taxon>
        <taxon>Bacillati</taxon>
        <taxon>Mycoplasmatota</taxon>
        <taxon>Mollicutes</taxon>
        <taxon>Mycoplasmataceae</taxon>
        <taxon>Mycoplasma</taxon>
    </lineage>
</organism>
<name>H6N8A3_MYCHN</name>
<protein>
    <recommendedName>
        <fullName evidence="4">Lipoprotein</fullName>
    </recommendedName>
</protein>
<dbReference type="STRING" id="1111676.MHC_05095"/>
<dbReference type="Proteomes" id="UP000009135">
    <property type="component" value="Chromosome"/>
</dbReference>
<reference evidence="2 3" key="1">
    <citation type="journal article" date="2012" name="J. Bacteriol.">
        <title>Complete genome sequence of Mycoplasma haemocanis strain Illinois.</title>
        <authorList>
            <person name="do Nascimento N.C."/>
            <person name="Guimaraes A.M."/>
            <person name="Santos A.P."/>
            <person name="Sanmiguel P.J."/>
            <person name="Messick J.B."/>
        </authorList>
    </citation>
    <scope>NUCLEOTIDE SEQUENCE [LARGE SCALE GENOMIC DNA]</scope>
    <source>
        <strain evidence="2 3">Illinois</strain>
    </source>
</reference>
<dbReference type="KEGG" id="mhe:MHC_05095"/>
<evidence type="ECO:0008006" key="4">
    <source>
        <dbReference type="Google" id="ProtNLM"/>
    </source>
</evidence>
<proteinExistence type="predicted"/>
<dbReference type="HOGENOM" id="CLU_1738490_0_0_14"/>
<evidence type="ECO:0000256" key="1">
    <source>
        <dbReference type="SAM" id="SignalP"/>
    </source>
</evidence>
<keyword evidence="3" id="KW-1185">Reference proteome</keyword>
<keyword evidence="1" id="KW-0732">Signal</keyword>
<accession>H6N8A3</accession>
<gene>
    <name evidence="2" type="ordered locus">MHC_05095</name>
</gene>
<sequence>MMNSLLAKFALLAGGTSAVGGSTVFLEHNRQSDLTPTFKTIKEKIPSQITRYEDILPIQRSRGCNFWLVEKWSERKIVGPARWEQILMKDRTGDKTVISDKETSLLSYINSTYTEKCKNGAQLMVHYKEGKTWDLHDGTDQSSLPGGGKK</sequence>
<dbReference type="AlphaFoldDB" id="H6N8A3"/>
<feature type="chain" id="PRO_5003604571" description="Lipoprotein" evidence="1">
    <location>
        <begin position="19"/>
        <end position="150"/>
    </location>
</feature>
<evidence type="ECO:0000313" key="2">
    <source>
        <dbReference type="EMBL" id="AEW45875.1"/>
    </source>
</evidence>
<dbReference type="EMBL" id="CP003199">
    <property type="protein sequence ID" value="AEW45875.1"/>
    <property type="molecule type" value="Genomic_DNA"/>
</dbReference>